<keyword evidence="6" id="KW-1185">Reference proteome</keyword>
<reference evidence="5" key="1">
    <citation type="submission" date="2013-05" db="EMBL/GenBank/DDBJ databases">
        <authorList>
            <person name="Yim A.K.Y."/>
            <person name="Chan T.F."/>
            <person name="Ji K.M."/>
            <person name="Liu X.Y."/>
            <person name="Zhou J.W."/>
            <person name="Li R.Q."/>
            <person name="Yang K.Y."/>
            <person name="Li J."/>
            <person name="Li M."/>
            <person name="Law P.T.W."/>
            <person name="Wu Y.L."/>
            <person name="Cai Z.L."/>
            <person name="Qin H."/>
            <person name="Bao Y."/>
            <person name="Leung R.K.K."/>
            <person name="Ng P.K.S."/>
            <person name="Zou J."/>
            <person name="Zhong X.J."/>
            <person name="Ran P.X."/>
            <person name="Zhong N.S."/>
            <person name="Liu Z.G."/>
            <person name="Tsui S.K.W."/>
        </authorList>
    </citation>
    <scope>NUCLEOTIDE SEQUENCE</scope>
    <source>
        <strain evidence="5">Derf</strain>
        <tissue evidence="5">Whole organism</tissue>
    </source>
</reference>
<name>A0A922HTC4_DERFA</name>
<evidence type="ECO:0000313" key="6">
    <source>
        <dbReference type="Proteomes" id="UP000790347"/>
    </source>
</evidence>
<keyword evidence="3" id="KW-0812">Transmembrane</keyword>
<feature type="transmembrane region" description="Helical" evidence="3">
    <location>
        <begin position="717"/>
        <end position="750"/>
    </location>
</feature>
<proteinExistence type="predicted"/>
<evidence type="ECO:0000313" key="5">
    <source>
        <dbReference type="EMBL" id="KAH9506029.1"/>
    </source>
</evidence>
<organism evidence="5 6">
    <name type="scientific">Dermatophagoides farinae</name>
    <name type="common">American house dust mite</name>
    <dbReference type="NCBI Taxonomy" id="6954"/>
    <lineage>
        <taxon>Eukaryota</taxon>
        <taxon>Metazoa</taxon>
        <taxon>Ecdysozoa</taxon>
        <taxon>Arthropoda</taxon>
        <taxon>Chelicerata</taxon>
        <taxon>Arachnida</taxon>
        <taxon>Acari</taxon>
        <taxon>Acariformes</taxon>
        <taxon>Sarcoptiformes</taxon>
        <taxon>Astigmata</taxon>
        <taxon>Psoroptidia</taxon>
        <taxon>Analgoidea</taxon>
        <taxon>Pyroglyphidae</taxon>
        <taxon>Dermatophagoidinae</taxon>
        <taxon>Dermatophagoides</taxon>
    </lineage>
</organism>
<evidence type="ECO:0000259" key="4">
    <source>
        <dbReference type="SMART" id="SM00256"/>
    </source>
</evidence>
<dbReference type="InterPro" id="IPR036047">
    <property type="entry name" value="F-box-like_dom_sf"/>
</dbReference>
<dbReference type="PANTHER" id="PTHR13318:SF95">
    <property type="entry name" value="F-BOX PROTEIN YLR352W"/>
    <property type="match status" value="1"/>
</dbReference>
<evidence type="ECO:0000256" key="2">
    <source>
        <dbReference type="SAM" id="MobiDB-lite"/>
    </source>
</evidence>
<dbReference type="InterPro" id="IPR006553">
    <property type="entry name" value="Leu-rich_rpt_Cys-con_subtyp"/>
</dbReference>
<dbReference type="InterPro" id="IPR001810">
    <property type="entry name" value="F-box_dom"/>
</dbReference>
<dbReference type="SMART" id="SM00256">
    <property type="entry name" value="FBOX"/>
    <property type="match status" value="1"/>
</dbReference>
<dbReference type="PANTHER" id="PTHR13318">
    <property type="entry name" value="PARTNER OF PAIRED, ISOFORM B-RELATED"/>
    <property type="match status" value="1"/>
</dbReference>
<dbReference type="InterPro" id="IPR032675">
    <property type="entry name" value="LRR_dom_sf"/>
</dbReference>
<dbReference type="GO" id="GO:0031146">
    <property type="term" value="P:SCF-dependent proteasomal ubiquitin-dependent protein catabolic process"/>
    <property type="evidence" value="ECO:0007669"/>
    <property type="project" value="TreeGrafter"/>
</dbReference>
<reference evidence="5" key="2">
    <citation type="journal article" date="2022" name="Res Sq">
        <title>Comparative Genomics Reveals Insights into the Divergent Evolution of Astigmatic Mites and Household Pest Adaptations.</title>
        <authorList>
            <person name="Xiong Q."/>
            <person name="Wan A.T.-Y."/>
            <person name="Liu X.-Y."/>
            <person name="Fung C.S.-H."/>
            <person name="Xiao X."/>
            <person name="Malainual N."/>
            <person name="Hou J."/>
            <person name="Wang L."/>
            <person name="Wang M."/>
            <person name="Yang K."/>
            <person name="Cui Y."/>
            <person name="Leung E."/>
            <person name="Nong W."/>
            <person name="Shin S.-K."/>
            <person name="Au S."/>
            <person name="Jeong K.Y."/>
            <person name="Chew F.T."/>
            <person name="Hui J."/>
            <person name="Leung T.F."/>
            <person name="Tungtrongchitr A."/>
            <person name="Zhong N."/>
            <person name="Liu Z."/>
            <person name="Tsui S."/>
        </authorList>
    </citation>
    <scope>NUCLEOTIDE SEQUENCE</scope>
    <source>
        <strain evidence="5">Derf</strain>
        <tissue evidence="5">Whole organism</tissue>
    </source>
</reference>
<gene>
    <name evidence="5" type="ORF">DERF_010780</name>
</gene>
<keyword evidence="3" id="KW-0472">Membrane</keyword>
<feature type="domain" description="F-box" evidence="4">
    <location>
        <begin position="53"/>
        <end position="93"/>
    </location>
</feature>
<dbReference type="SUPFAM" id="SSF52047">
    <property type="entry name" value="RNI-like"/>
    <property type="match status" value="1"/>
</dbReference>
<protein>
    <recommendedName>
        <fullName evidence="4">F-box domain-containing protein</fullName>
    </recommendedName>
</protein>
<dbReference type="Gene3D" id="3.80.10.10">
    <property type="entry name" value="Ribonuclease Inhibitor"/>
    <property type="match status" value="1"/>
</dbReference>
<dbReference type="Gene3D" id="1.20.1280.50">
    <property type="match status" value="1"/>
</dbReference>
<dbReference type="Proteomes" id="UP000790347">
    <property type="component" value="Unassembled WGS sequence"/>
</dbReference>
<keyword evidence="1" id="KW-0833">Ubl conjugation pathway</keyword>
<dbReference type="AlphaFoldDB" id="A0A922HTC4"/>
<dbReference type="EMBL" id="ASGP02000005">
    <property type="protein sequence ID" value="KAH9506029.1"/>
    <property type="molecule type" value="Genomic_DNA"/>
</dbReference>
<feature type="compositionally biased region" description="Pro residues" evidence="2">
    <location>
        <begin position="337"/>
        <end position="346"/>
    </location>
</feature>
<feature type="region of interest" description="Disordered" evidence="2">
    <location>
        <begin position="331"/>
        <end position="373"/>
    </location>
</feature>
<evidence type="ECO:0000256" key="1">
    <source>
        <dbReference type="ARBA" id="ARBA00022786"/>
    </source>
</evidence>
<dbReference type="Pfam" id="PF00646">
    <property type="entry name" value="F-box"/>
    <property type="match status" value="1"/>
</dbReference>
<comment type="caution">
    <text evidence="5">The sequence shown here is derived from an EMBL/GenBank/DDBJ whole genome shotgun (WGS) entry which is preliminary data.</text>
</comment>
<dbReference type="SUPFAM" id="SSF81383">
    <property type="entry name" value="F-box domain"/>
    <property type="match status" value="1"/>
</dbReference>
<accession>A0A922HTC4</accession>
<sequence>MVHSNSNVFHGNGKRPSSVTRMLNCSKMSYSDCAHYSYERKSTTTKIMTMMILNQDCLISIFEHLSMMERLKCRSVCQQWKQAVDKMAIGENSLEIYAVHPYLAMDARQKSGLIDQDEQNQQQQLINQQRRFKPWFIEYIIYQWSKFGENLISVEPIENISDDDDNDDTDSDDNDRIQFNDIINSKSYIWPYSSPFSTNFESSSLPNLNDILSSHYYWNYAFCATSSLFSTFVATKSKEITHKFSHSFCQCRCKNRFKYSIILDQQSCCLMKMNNLLQRFPNIHHLHMKNVNELNDIILALITQHCHHLRHLSFVNCQQQFSTITTTILTANDHHQPTPPPPPPSPLSIQQQQQKDSSNNQNNDNSLNEPQQQQCEPFLSLNKNCLIDYGWKLLNRTYPSLQSLTLRQCHLNERQLTNVIQYCSSVSYLDISDNKRLGKSVRYLGANIECLICGNLAEGESIETILANVAFGYGRNVRFLSVFGPLGSLKVFQEFNRLTELELHFHTDDDQTTWLSDIGLLSLNSLVLEQIRSYESPSTLNHQQFEQMLRRSKNLQRLQIIGDFDWNLRLNDLSLRSLNEQCPKLKELTLIGNGSITDYGLLNLRHIPLTLLSLASFNSITDYSVTTLIRQIPTLKTIILVDMPHTTNRVIDKTIDICNEQPDRIVDLTFSDERIHRRIEKQTNDDDDNNRYPSNLHIHFDSHICGKQVIDSEPSDLQMMIVILISTLILAMTLLTTIVVILVPLSMLLIMANEYIGQNWLSVVDLEIFRRFLSEYHQNRS</sequence>
<dbReference type="SMART" id="SM00367">
    <property type="entry name" value="LRR_CC"/>
    <property type="match status" value="2"/>
</dbReference>
<feature type="compositionally biased region" description="Low complexity" evidence="2">
    <location>
        <begin position="347"/>
        <end position="371"/>
    </location>
</feature>
<keyword evidence="3" id="KW-1133">Transmembrane helix</keyword>
<dbReference type="GO" id="GO:0019005">
    <property type="term" value="C:SCF ubiquitin ligase complex"/>
    <property type="evidence" value="ECO:0007669"/>
    <property type="project" value="TreeGrafter"/>
</dbReference>
<evidence type="ECO:0000256" key="3">
    <source>
        <dbReference type="SAM" id="Phobius"/>
    </source>
</evidence>